<dbReference type="GO" id="GO:0003676">
    <property type="term" value="F:nucleic acid binding"/>
    <property type="evidence" value="ECO:0007669"/>
    <property type="project" value="InterPro"/>
</dbReference>
<evidence type="ECO:0000259" key="1">
    <source>
        <dbReference type="Pfam" id="PF06250"/>
    </source>
</evidence>
<evidence type="ECO:0000313" key="3">
    <source>
        <dbReference type="EMBL" id="PIQ87195.1"/>
    </source>
</evidence>
<comment type="caution">
    <text evidence="3">The sequence shown here is derived from an EMBL/GenBank/DDBJ whole genome shotgun (WGS) entry which is preliminary data.</text>
</comment>
<dbReference type="PANTHER" id="PTHR30547">
    <property type="entry name" value="UNCHARACTERIZED PROTEIN YHCG-RELATED"/>
    <property type="match status" value="1"/>
</dbReference>
<protein>
    <recommendedName>
        <fullName evidence="5">Cytoplasmic protein</fullName>
    </recommendedName>
</protein>
<dbReference type="PANTHER" id="PTHR30547:SF5">
    <property type="entry name" value="NUCLEASE YHCG-RELATED"/>
    <property type="match status" value="1"/>
</dbReference>
<name>A0A2H0LUM2_9BACT</name>
<evidence type="ECO:0000313" key="4">
    <source>
        <dbReference type="Proteomes" id="UP000230859"/>
    </source>
</evidence>
<dbReference type="EMBL" id="PCVY01000016">
    <property type="protein sequence ID" value="PIQ87195.1"/>
    <property type="molecule type" value="Genomic_DNA"/>
</dbReference>
<dbReference type="AlphaFoldDB" id="A0A2H0LUM2"/>
<dbReference type="InterPro" id="IPR053148">
    <property type="entry name" value="PD-DEXK-like_domain"/>
</dbReference>
<accession>A0A2H0LUM2</accession>
<proteinExistence type="predicted"/>
<dbReference type="InterPro" id="IPR011856">
    <property type="entry name" value="tRNA_endonuc-like_dom_sf"/>
</dbReference>
<evidence type="ECO:0000259" key="2">
    <source>
        <dbReference type="Pfam" id="PF17761"/>
    </source>
</evidence>
<dbReference type="Pfam" id="PF06250">
    <property type="entry name" value="YhcG_C"/>
    <property type="match status" value="1"/>
</dbReference>
<feature type="domain" description="YhcG PDDEXK nuclease" evidence="1">
    <location>
        <begin position="217"/>
        <end position="369"/>
    </location>
</feature>
<reference evidence="3 4" key="1">
    <citation type="submission" date="2017-09" db="EMBL/GenBank/DDBJ databases">
        <title>Depth-based differentiation of microbial function through sediment-hosted aquifers and enrichment of novel symbionts in the deep terrestrial subsurface.</title>
        <authorList>
            <person name="Probst A.J."/>
            <person name="Ladd B."/>
            <person name="Jarett J.K."/>
            <person name="Geller-Mcgrath D.E."/>
            <person name="Sieber C.M."/>
            <person name="Emerson J.B."/>
            <person name="Anantharaman K."/>
            <person name="Thomas B.C."/>
            <person name="Malmstrom R."/>
            <person name="Stieglmeier M."/>
            <person name="Klingl A."/>
            <person name="Woyke T."/>
            <person name="Ryan C.M."/>
            <person name="Banfield J.F."/>
        </authorList>
    </citation>
    <scope>NUCLEOTIDE SEQUENCE [LARGE SCALE GENOMIC DNA]</scope>
    <source>
        <strain evidence="3">CG11_big_fil_rev_8_21_14_0_20_45_26</strain>
    </source>
</reference>
<dbReference type="Gene3D" id="3.40.1350.10">
    <property type="match status" value="1"/>
</dbReference>
<dbReference type="Proteomes" id="UP000230859">
    <property type="component" value="Unassembled WGS sequence"/>
</dbReference>
<organism evidence="3 4">
    <name type="scientific">Candidatus Abzuiibacterium crystallinum</name>
    <dbReference type="NCBI Taxonomy" id="1974748"/>
    <lineage>
        <taxon>Bacteria</taxon>
        <taxon>Pseudomonadati</taxon>
        <taxon>Candidatus Omnitrophota</taxon>
        <taxon>Candidatus Abzuiibacterium</taxon>
    </lineage>
</organism>
<dbReference type="Pfam" id="PF17761">
    <property type="entry name" value="DUF1016_N"/>
    <property type="match status" value="1"/>
</dbReference>
<evidence type="ECO:0008006" key="5">
    <source>
        <dbReference type="Google" id="ProtNLM"/>
    </source>
</evidence>
<sequence length="388" mass="45134">MELNSQSVVNRFQFARQANNRRRHLKKRNVKRSEYGELLGKISSLIDQGRRSIVRHVNAAIVATHWLIGRHIVLYEQKGKTRATYGTAILAKLARDLIPRYGKGFSETNLKRTRQFYLSYPIRPTVSDELNAVKADILELVAKKFNLSWSHYTLLMTLSHPKQRVFYERLSLENHWSVRQLDREMNSLLYERTALSKRKEIVLGRALQDPIVVKAEEEIKDPYVLDFLGLKSDYSESELEDALIRHLENFLLELGSGFTFVARQKRFNVGGADYRIDLVFFNRLLKCLVLIDLKVGTFAHADAGQMNFYLNWANREAKLKGENDPIGIVLCSDRKRSFVRYALGGMENKIFVSRYKLKLPDPKRLQNELEKGRRLFEAFQQKKIDASH</sequence>
<dbReference type="InterPro" id="IPR041527">
    <property type="entry name" value="YhcG_N"/>
</dbReference>
<gene>
    <name evidence="3" type="ORF">COV74_01345</name>
</gene>
<feature type="domain" description="YhcG N-terminal" evidence="2">
    <location>
        <begin position="42"/>
        <end position="192"/>
    </location>
</feature>
<dbReference type="InterPro" id="IPR009362">
    <property type="entry name" value="YhcG_C"/>
</dbReference>